<evidence type="ECO:0000256" key="2">
    <source>
        <dbReference type="SAM" id="SignalP"/>
    </source>
</evidence>
<feature type="compositionally biased region" description="Low complexity" evidence="1">
    <location>
        <begin position="25"/>
        <end position="41"/>
    </location>
</feature>
<feature type="compositionally biased region" description="Gly residues" evidence="1">
    <location>
        <begin position="193"/>
        <end position="203"/>
    </location>
</feature>
<feature type="compositionally biased region" description="Gly residues" evidence="1">
    <location>
        <begin position="209"/>
        <end position="228"/>
    </location>
</feature>
<accession>A0A0B1TC30</accession>
<keyword evidence="4" id="KW-1185">Reference proteome</keyword>
<feature type="region of interest" description="Disordered" evidence="1">
    <location>
        <begin position="17"/>
        <end position="55"/>
    </location>
</feature>
<evidence type="ECO:0000256" key="1">
    <source>
        <dbReference type="SAM" id="MobiDB-lite"/>
    </source>
</evidence>
<gene>
    <name evidence="3" type="ORF">OESDEN_05223</name>
</gene>
<dbReference type="Proteomes" id="UP000053660">
    <property type="component" value="Unassembled WGS sequence"/>
</dbReference>
<protein>
    <submittedName>
        <fullName evidence="3">Uncharacterized protein</fullName>
    </submittedName>
</protein>
<name>A0A0B1TC30_OESDE</name>
<keyword evidence="2" id="KW-0732">Signal</keyword>
<dbReference type="EMBL" id="KN550181">
    <property type="protein sequence ID" value="KHJ94844.1"/>
    <property type="molecule type" value="Genomic_DNA"/>
</dbReference>
<feature type="signal peptide" evidence="2">
    <location>
        <begin position="1"/>
        <end position="15"/>
    </location>
</feature>
<feature type="region of interest" description="Disordered" evidence="1">
    <location>
        <begin position="104"/>
        <end position="228"/>
    </location>
</feature>
<evidence type="ECO:0000313" key="3">
    <source>
        <dbReference type="EMBL" id="KHJ94844.1"/>
    </source>
</evidence>
<reference evidence="3 4" key="1">
    <citation type="submission" date="2014-03" db="EMBL/GenBank/DDBJ databases">
        <title>Draft genome of the hookworm Oesophagostomum dentatum.</title>
        <authorList>
            <person name="Mitreva M."/>
        </authorList>
    </citation>
    <scope>NUCLEOTIDE SEQUENCE [LARGE SCALE GENOMIC DNA]</scope>
    <source>
        <strain evidence="3 4">OD-Hann</strain>
    </source>
</reference>
<organism evidence="3 4">
    <name type="scientific">Oesophagostomum dentatum</name>
    <name type="common">Nodular worm</name>
    <dbReference type="NCBI Taxonomy" id="61180"/>
    <lineage>
        <taxon>Eukaryota</taxon>
        <taxon>Metazoa</taxon>
        <taxon>Ecdysozoa</taxon>
        <taxon>Nematoda</taxon>
        <taxon>Chromadorea</taxon>
        <taxon>Rhabditida</taxon>
        <taxon>Rhabditina</taxon>
        <taxon>Rhabditomorpha</taxon>
        <taxon>Strongyloidea</taxon>
        <taxon>Strongylidae</taxon>
        <taxon>Oesophagostomum</taxon>
    </lineage>
</organism>
<evidence type="ECO:0000313" key="4">
    <source>
        <dbReference type="Proteomes" id="UP000053660"/>
    </source>
</evidence>
<sequence length="228" mass="21990">MKALVLVALIALAAAGPVPSGGYGEETAPEAPAAPPAAAAPTGGGTEDDEMDKEADKMAAENGLKPFTFPMGAVFPGSHGLMNEQDMGPEYGGGKLPTNRKYYAVIVPDGKGQEPEQPVNGQGQPGGGLLNGGGGTGTGSSGNECVQTEAAPVEGPPSGGVAGHESVPPPPSGGYGGGSKTAPVEPPPPPGPSGHGRGGGSTGGQQNQGSGGQTTGGEDGGGGYRKRV</sequence>
<feature type="compositionally biased region" description="Gly residues" evidence="1">
    <location>
        <begin position="123"/>
        <end position="140"/>
    </location>
</feature>
<proteinExistence type="predicted"/>
<feature type="chain" id="PRO_5013357134" evidence="2">
    <location>
        <begin position="16"/>
        <end position="228"/>
    </location>
</feature>
<dbReference type="AlphaFoldDB" id="A0A0B1TC30"/>